<dbReference type="EMBL" id="BEZZ01001484">
    <property type="protein sequence ID" value="GCC18972.1"/>
    <property type="molecule type" value="Genomic_DNA"/>
</dbReference>
<evidence type="ECO:0000313" key="2">
    <source>
        <dbReference type="Proteomes" id="UP000287033"/>
    </source>
</evidence>
<keyword evidence="2" id="KW-1185">Reference proteome</keyword>
<sequence length="95" mass="10347">MRISSLCFSRPPPLLALHPRRVEGEREEHEHAAAGHVHVITRSARALAGGRGGEEASSSLAMSERRFTQCAMTTGAGRIICRIIKVLNGVRTIVF</sequence>
<accession>A0A401RLE5</accession>
<name>A0A401RLE5_CHIPU</name>
<comment type="caution">
    <text evidence="1">The sequence shown here is derived from an EMBL/GenBank/DDBJ whole genome shotgun (WGS) entry which is preliminary data.</text>
</comment>
<proteinExistence type="predicted"/>
<evidence type="ECO:0000313" key="1">
    <source>
        <dbReference type="EMBL" id="GCC18972.1"/>
    </source>
</evidence>
<reference evidence="1 2" key="1">
    <citation type="journal article" date="2018" name="Nat. Ecol. Evol.">
        <title>Shark genomes provide insights into elasmobranch evolution and the origin of vertebrates.</title>
        <authorList>
            <person name="Hara Y"/>
            <person name="Yamaguchi K"/>
            <person name="Onimaru K"/>
            <person name="Kadota M"/>
            <person name="Koyanagi M"/>
            <person name="Keeley SD"/>
            <person name="Tatsumi K"/>
            <person name="Tanaka K"/>
            <person name="Motone F"/>
            <person name="Kageyama Y"/>
            <person name="Nozu R"/>
            <person name="Adachi N"/>
            <person name="Nishimura O"/>
            <person name="Nakagawa R"/>
            <person name="Tanegashima C"/>
            <person name="Kiyatake I"/>
            <person name="Matsumoto R"/>
            <person name="Murakumo K"/>
            <person name="Nishida K"/>
            <person name="Terakita A"/>
            <person name="Kuratani S"/>
            <person name="Sato K"/>
            <person name="Hyodo S Kuraku.S."/>
        </authorList>
    </citation>
    <scope>NUCLEOTIDE SEQUENCE [LARGE SCALE GENOMIC DNA]</scope>
</reference>
<dbReference type="AlphaFoldDB" id="A0A401RLE5"/>
<organism evidence="1 2">
    <name type="scientific">Chiloscyllium punctatum</name>
    <name type="common">Brownbanded bambooshark</name>
    <name type="synonym">Hemiscyllium punctatum</name>
    <dbReference type="NCBI Taxonomy" id="137246"/>
    <lineage>
        <taxon>Eukaryota</taxon>
        <taxon>Metazoa</taxon>
        <taxon>Chordata</taxon>
        <taxon>Craniata</taxon>
        <taxon>Vertebrata</taxon>
        <taxon>Chondrichthyes</taxon>
        <taxon>Elasmobranchii</taxon>
        <taxon>Galeomorphii</taxon>
        <taxon>Galeoidea</taxon>
        <taxon>Orectolobiformes</taxon>
        <taxon>Hemiscylliidae</taxon>
        <taxon>Chiloscyllium</taxon>
    </lineage>
</organism>
<protein>
    <submittedName>
        <fullName evidence="1">Uncharacterized protein</fullName>
    </submittedName>
</protein>
<gene>
    <name evidence="1" type="ORF">chiPu_0018149</name>
</gene>
<dbReference type="Proteomes" id="UP000287033">
    <property type="component" value="Unassembled WGS sequence"/>
</dbReference>